<keyword evidence="3" id="KW-0732">Signal</keyword>
<dbReference type="EMBL" id="RCHS01003103">
    <property type="protein sequence ID" value="RMX43873.1"/>
    <property type="molecule type" value="Genomic_DNA"/>
</dbReference>
<accession>A0A3M6TR33</accession>
<comment type="caution">
    <text evidence="4">The sequence shown here is derived from an EMBL/GenBank/DDBJ whole genome shotgun (WGS) entry which is preliminary data.</text>
</comment>
<feature type="signal peptide" evidence="3">
    <location>
        <begin position="1"/>
        <end position="25"/>
    </location>
</feature>
<dbReference type="Proteomes" id="UP000275408">
    <property type="component" value="Unassembled WGS sequence"/>
</dbReference>
<keyword evidence="2" id="KW-1133">Transmembrane helix</keyword>
<evidence type="ECO:0000313" key="5">
    <source>
        <dbReference type="Proteomes" id="UP000275408"/>
    </source>
</evidence>
<organism evidence="4 5">
    <name type="scientific">Pocillopora damicornis</name>
    <name type="common">Cauliflower coral</name>
    <name type="synonym">Millepora damicornis</name>
    <dbReference type="NCBI Taxonomy" id="46731"/>
    <lineage>
        <taxon>Eukaryota</taxon>
        <taxon>Metazoa</taxon>
        <taxon>Cnidaria</taxon>
        <taxon>Anthozoa</taxon>
        <taxon>Hexacorallia</taxon>
        <taxon>Scleractinia</taxon>
        <taxon>Astrocoeniina</taxon>
        <taxon>Pocilloporidae</taxon>
        <taxon>Pocillopora</taxon>
    </lineage>
</organism>
<keyword evidence="2" id="KW-0472">Membrane</keyword>
<feature type="transmembrane region" description="Helical" evidence="2">
    <location>
        <begin position="74"/>
        <end position="96"/>
    </location>
</feature>
<feature type="chain" id="PRO_5017928171" description="WAP domain-containing protein" evidence="3">
    <location>
        <begin position="26"/>
        <end position="184"/>
    </location>
</feature>
<sequence>MRVQVVMLHIIWVIILAVCVQKTVTVPFGGFRKSPNRTNSCTLDSECSHAQICCTGSCVDTRNSNCHFSTPDGISFGVVLGLFILICLIFAIVWLVRTYRRRAPYDRLGHQNPSNVAAGEVNFVEVEQRPPHQRGLPPSYHEKEVTPNPPPLYEERLRAFPPPSYSTGSIKADEPPPPYKEPNY</sequence>
<dbReference type="AlphaFoldDB" id="A0A3M6TR33"/>
<name>A0A3M6TR33_POCDA</name>
<feature type="region of interest" description="Disordered" evidence="1">
    <location>
        <begin position="128"/>
        <end position="184"/>
    </location>
</feature>
<evidence type="ECO:0000256" key="2">
    <source>
        <dbReference type="SAM" id="Phobius"/>
    </source>
</evidence>
<evidence type="ECO:0000313" key="4">
    <source>
        <dbReference type="EMBL" id="RMX43873.1"/>
    </source>
</evidence>
<evidence type="ECO:0000256" key="3">
    <source>
        <dbReference type="SAM" id="SignalP"/>
    </source>
</evidence>
<proteinExistence type="predicted"/>
<keyword evidence="2" id="KW-0812">Transmembrane</keyword>
<keyword evidence="5" id="KW-1185">Reference proteome</keyword>
<protein>
    <recommendedName>
        <fullName evidence="6">WAP domain-containing protein</fullName>
    </recommendedName>
</protein>
<gene>
    <name evidence="4" type="ORF">pdam_00021079</name>
</gene>
<feature type="compositionally biased region" description="Pro residues" evidence="1">
    <location>
        <begin position="175"/>
        <end position="184"/>
    </location>
</feature>
<evidence type="ECO:0008006" key="6">
    <source>
        <dbReference type="Google" id="ProtNLM"/>
    </source>
</evidence>
<reference evidence="4 5" key="1">
    <citation type="journal article" date="2018" name="Sci. Rep.">
        <title>Comparative analysis of the Pocillopora damicornis genome highlights role of immune system in coral evolution.</title>
        <authorList>
            <person name="Cunning R."/>
            <person name="Bay R.A."/>
            <person name="Gillette P."/>
            <person name="Baker A.C."/>
            <person name="Traylor-Knowles N."/>
        </authorList>
    </citation>
    <scope>NUCLEOTIDE SEQUENCE [LARGE SCALE GENOMIC DNA]</scope>
    <source>
        <strain evidence="4">RSMAS</strain>
        <tissue evidence="4">Whole animal</tissue>
    </source>
</reference>
<evidence type="ECO:0000256" key="1">
    <source>
        <dbReference type="SAM" id="MobiDB-lite"/>
    </source>
</evidence>